<feature type="domain" description="SH3b" evidence="2">
    <location>
        <begin position="68"/>
        <end position="130"/>
    </location>
</feature>
<dbReference type="PANTHER" id="PTHR34408">
    <property type="entry name" value="FAMILY PROTEIN, PUTATIVE-RELATED"/>
    <property type="match status" value="1"/>
</dbReference>
<evidence type="ECO:0000313" key="3">
    <source>
        <dbReference type="EMBL" id="MPQ64931.1"/>
    </source>
</evidence>
<dbReference type="Proteomes" id="UP000342249">
    <property type="component" value="Unassembled WGS sequence"/>
</dbReference>
<dbReference type="InterPro" id="IPR003646">
    <property type="entry name" value="SH3-like_bac-type"/>
</dbReference>
<dbReference type="AlphaFoldDB" id="A0A5N7J883"/>
<dbReference type="PANTHER" id="PTHR34408:SF1">
    <property type="entry name" value="GLYCOSYL HYDROLASE FAMILY 19 DOMAIN-CONTAINING PROTEIN HI_1415"/>
    <property type="match status" value="1"/>
</dbReference>
<evidence type="ECO:0000259" key="2">
    <source>
        <dbReference type="PROSITE" id="PS51781"/>
    </source>
</evidence>
<evidence type="ECO:0000313" key="4">
    <source>
        <dbReference type="Proteomes" id="UP000342249"/>
    </source>
</evidence>
<gene>
    <name evidence="3" type="ORF">E4V82_22990</name>
</gene>
<proteinExistence type="predicted"/>
<feature type="chain" id="PRO_5039078041" evidence="1">
    <location>
        <begin position="42"/>
        <end position="131"/>
    </location>
</feature>
<evidence type="ECO:0000256" key="1">
    <source>
        <dbReference type="SAM" id="SignalP"/>
    </source>
</evidence>
<keyword evidence="1" id="KW-0732">Signal</keyword>
<protein>
    <submittedName>
        <fullName evidence="3">SH3 domain-containing protein</fullName>
    </submittedName>
</protein>
<name>A0A5N7J883_9CLOT</name>
<dbReference type="InterPro" id="IPR052354">
    <property type="entry name" value="Cell_Wall_Dynamics_Protein"/>
</dbReference>
<feature type="signal peptide" evidence="1">
    <location>
        <begin position="1"/>
        <end position="41"/>
    </location>
</feature>
<reference evidence="3 4" key="1">
    <citation type="journal article" date="2019" name="Lett. Appl. Microbiol.">
        <title>A case of 'blown pack' spoilage of vacuum-packaged pork likely associated with Clostridium estertheticum in Canada.</title>
        <authorList>
            <person name="Zhang P."/>
            <person name="Ward P."/>
            <person name="McMullen L.M."/>
            <person name="Yang X."/>
        </authorList>
    </citation>
    <scope>NUCLEOTIDE SEQUENCE [LARGE SCALE GENOMIC DNA]</scope>
    <source>
        <strain evidence="3 4">MA19</strain>
    </source>
</reference>
<dbReference type="Gene3D" id="2.30.30.40">
    <property type="entry name" value="SH3 Domains"/>
    <property type="match status" value="1"/>
</dbReference>
<dbReference type="PROSITE" id="PS51781">
    <property type="entry name" value="SH3B"/>
    <property type="match status" value="1"/>
</dbReference>
<organism evidence="3 4">
    <name type="scientific">Clostridium estertheticum</name>
    <dbReference type="NCBI Taxonomy" id="238834"/>
    <lineage>
        <taxon>Bacteria</taxon>
        <taxon>Bacillati</taxon>
        <taxon>Bacillota</taxon>
        <taxon>Clostridia</taxon>
        <taxon>Eubacteriales</taxon>
        <taxon>Clostridiaceae</taxon>
        <taxon>Clostridium</taxon>
    </lineage>
</organism>
<accession>A0A5N7J883</accession>
<sequence>MNALGNNSNKTKIINRSDFKMNKRLSSLVIALTLATSVVPALEVSAATVPKTATTKVKAVVKAKTVSKIQYGVTTSILNIRTGASTKDSILGKYANKSKIKILGKTGSFYKVSYSGKTGYVSTKYVKLTTK</sequence>
<dbReference type="Pfam" id="PF08239">
    <property type="entry name" value="SH3_3"/>
    <property type="match status" value="1"/>
</dbReference>
<dbReference type="EMBL" id="SPSF01000059">
    <property type="protein sequence ID" value="MPQ64931.1"/>
    <property type="molecule type" value="Genomic_DNA"/>
</dbReference>
<comment type="caution">
    <text evidence="3">The sequence shown here is derived from an EMBL/GenBank/DDBJ whole genome shotgun (WGS) entry which is preliminary data.</text>
</comment>